<evidence type="ECO:0000256" key="2">
    <source>
        <dbReference type="ARBA" id="ARBA00009533"/>
    </source>
</evidence>
<comment type="cofactor">
    <cofactor evidence="1 6 7">
        <name>pyridoxal 5'-phosphate</name>
        <dbReference type="ChEBI" id="CHEBI:597326"/>
    </cofactor>
</comment>
<comment type="caution">
    <text evidence="8">The sequence shown here is derived from an EMBL/GenBank/DDBJ whole genome shotgun (WGS) entry which is preliminary data.</text>
</comment>
<protein>
    <recommendedName>
        <fullName evidence="10">Pyridoxal-dependent decarboxylase</fullName>
    </recommendedName>
</protein>
<dbReference type="GO" id="GO:0030170">
    <property type="term" value="F:pyridoxal phosphate binding"/>
    <property type="evidence" value="ECO:0007669"/>
    <property type="project" value="InterPro"/>
</dbReference>
<dbReference type="Gene3D" id="3.90.1150.10">
    <property type="entry name" value="Aspartate Aminotransferase, domain 1"/>
    <property type="match status" value="1"/>
</dbReference>
<sequence>MAKKLEQVREYFLDPRRPESSESLAELGADTIRAMAQIYATGGDLEKMDSKTQNWLSKSQDSDALVEIMGELLHRESATRKFDHKFMGQIHPQGGKVGILANLVAGYMNTNTIVKEVSSSEHRMEHEAVNWLGEMFGYDKEKFSGNIVTDGTLANITALWVAREKKIKELKDAGKWKPGTVMHVLVNDMRHYSIDKACVILGTENVVLTLLPRKGYKTDLGEAQKAIWKINKRGEQVLALIGLAGETETAEVDDLDEMADLAQKTHVHFHVDAAYGGPFIMSKKESLFKGINRADSITVDPHKMLYVPYEAGAILFKNKKDHALIQKSARYLQPESNKGLLGNPEDRNFGFAARVEGSMGSGGVMATWATEKLLGKDGFQALLDHTLELTEYCYGRVKASDYLRPLHVPELNTLLIGLSKNISLSKDEYGLTIREVQQAVDQKYGYYVSTNDDVDNGRAAFRFVAMHPWTNEEDVEALIGFLELELSLRLQ</sequence>
<feature type="modified residue" description="N6-(pyridoxal phosphate)lysine" evidence="6">
    <location>
        <position position="303"/>
    </location>
</feature>
<keyword evidence="5 7" id="KW-0456">Lyase</keyword>
<organism evidence="8 9">
    <name type="scientific">Candidatus Collierbacteria bacterium GW2011_GWC2_44_18</name>
    <dbReference type="NCBI Taxonomy" id="1618392"/>
    <lineage>
        <taxon>Bacteria</taxon>
        <taxon>Candidatus Collieribacteriota</taxon>
    </lineage>
</organism>
<keyword evidence="3" id="KW-0210">Decarboxylase</keyword>
<dbReference type="InterPro" id="IPR021115">
    <property type="entry name" value="Pyridoxal-P_BS"/>
</dbReference>
<reference evidence="8 9" key="1">
    <citation type="journal article" date="2015" name="Nature">
        <title>rRNA introns, odd ribosomes, and small enigmatic genomes across a large radiation of phyla.</title>
        <authorList>
            <person name="Brown C.T."/>
            <person name="Hug L.A."/>
            <person name="Thomas B.C."/>
            <person name="Sharon I."/>
            <person name="Castelle C.J."/>
            <person name="Singh A."/>
            <person name="Wilkins M.J."/>
            <person name="Williams K.H."/>
            <person name="Banfield J.F."/>
        </authorList>
    </citation>
    <scope>NUCLEOTIDE SEQUENCE [LARGE SCALE GENOMIC DNA]</scope>
</reference>
<evidence type="ECO:0000313" key="9">
    <source>
        <dbReference type="Proteomes" id="UP000034172"/>
    </source>
</evidence>
<dbReference type="GO" id="GO:0019752">
    <property type="term" value="P:carboxylic acid metabolic process"/>
    <property type="evidence" value="ECO:0007669"/>
    <property type="project" value="InterPro"/>
</dbReference>
<evidence type="ECO:0000256" key="4">
    <source>
        <dbReference type="ARBA" id="ARBA00022898"/>
    </source>
</evidence>
<evidence type="ECO:0000256" key="7">
    <source>
        <dbReference type="RuleBase" id="RU000382"/>
    </source>
</evidence>
<comment type="similarity">
    <text evidence="2 7">Belongs to the group II decarboxylase family.</text>
</comment>
<dbReference type="Gene3D" id="3.40.640.10">
    <property type="entry name" value="Type I PLP-dependent aspartate aminotransferase-like (Major domain)"/>
    <property type="match status" value="1"/>
</dbReference>
<dbReference type="GO" id="GO:0005737">
    <property type="term" value="C:cytoplasm"/>
    <property type="evidence" value="ECO:0007669"/>
    <property type="project" value="TreeGrafter"/>
</dbReference>
<evidence type="ECO:0000256" key="3">
    <source>
        <dbReference type="ARBA" id="ARBA00022793"/>
    </source>
</evidence>
<dbReference type="Pfam" id="PF00282">
    <property type="entry name" value="Pyridoxal_deC"/>
    <property type="match status" value="1"/>
</dbReference>
<dbReference type="EMBL" id="LCIE01000013">
    <property type="protein sequence ID" value="KKT49017.1"/>
    <property type="molecule type" value="Genomic_DNA"/>
</dbReference>
<gene>
    <name evidence="8" type="ORF">UW41_C0013G0008</name>
</gene>
<dbReference type="Proteomes" id="UP000034172">
    <property type="component" value="Unassembled WGS sequence"/>
</dbReference>
<dbReference type="SUPFAM" id="SSF53383">
    <property type="entry name" value="PLP-dependent transferases"/>
    <property type="match status" value="1"/>
</dbReference>
<dbReference type="GO" id="GO:0016831">
    <property type="term" value="F:carboxy-lyase activity"/>
    <property type="evidence" value="ECO:0007669"/>
    <property type="project" value="UniProtKB-KW"/>
</dbReference>
<dbReference type="InterPro" id="IPR015424">
    <property type="entry name" value="PyrdxlP-dep_Trfase"/>
</dbReference>
<dbReference type="STRING" id="1618392.UW41_C0013G0008"/>
<keyword evidence="4 6" id="KW-0663">Pyridoxal phosphate</keyword>
<accession>A0A0G1JYP2</accession>
<evidence type="ECO:0000313" key="8">
    <source>
        <dbReference type="EMBL" id="KKT49017.1"/>
    </source>
</evidence>
<dbReference type="AlphaFoldDB" id="A0A0G1JYP2"/>
<dbReference type="PANTHER" id="PTHR45677:SF8">
    <property type="entry name" value="CYSTEINE SULFINIC ACID DECARBOXYLASE"/>
    <property type="match status" value="1"/>
</dbReference>
<evidence type="ECO:0008006" key="10">
    <source>
        <dbReference type="Google" id="ProtNLM"/>
    </source>
</evidence>
<evidence type="ECO:0000256" key="5">
    <source>
        <dbReference type="ARBA" id="ARBA00023239"/>
    </source>
</evidence>
<proteinExistence type="inferred from homology"/>
<dbReference type="InterPro" id="IPR002129">
    <property type="entry name" value="PyrdxlP-dep_de-COase"/>
</dbReference>
<evidence type="ECO:0000256" key="6">
    <source>
        <dbReference type="PIRSR" id="PIRSR602129-50"/>
    </source>
</evidence>
<dbReference type="PATRIC" id="fig|1618392.3.peg.592"/>
<dbReference type="PROSITE" id="PS00392">
    <property type="entry name" value="DDC_GAD_HDC_YDC"/>
    <property type="match status" value="1"/>
</dbReference>
<name>A0A0G1JYP2_9BACT</name>
<evidence type="ECO:0000256" key="1">
    <source>
        <dbReference type="ARBA" id="ARBA00001933"/>
    </source>
</evidence>
<dbReference type="InterPro" id="IPR015421">
    <property type="entry name" value="PyrdxlP-dep_Trfase_major"/>
</dbReference>
<dbReference type="PANTHER" id="PTHR45677">
    <property type="entry name" value="GLUTAMATE DECARBOXYLASE-RELATED"/>
    <property type="match status" value="1"/>
</dbReference>
<dbReference type="InterPro" id="IPR015422">
    <property type="entry name" value="PyrdxlP-dep_Trfase_small"/>
</dbReference>